<evidence type="ECO:0000313" key="3">
    <source>
        <dbReference type="Proteomes" id="UP000276133"/>
    </source>
</evidence>
<accession>A0A3M7P8P2</accession>
<evidence type="ECO:0000256" key="1">
    <source>
        <dbReference type="SAM" id="SignalP"/>
    </source>
</evidence>
<dbReference type="OrthoDB" id="120976at2759"/>
<sequence>MLLIRISVRICIFDFIIRLFATASHIDRSINVWIATLFPFSSQTSYVDTISLRKSLPDGYDDPRLITTRRLYPNVPIFPNELAVISTPNDKKFTLRYKPNNCLNNLSTVSIRNFPEASITRLGAANPPVTGAFNVSWNGTIFNEIAANIDERSLKNYLESVKQMGQVTVERSKNCAGYKWRIKWQSGGSKPQLSIILLMFRSGSQKFYFTKYFTPKAFCLYLNSFMKIQQIYYINQIH</sequence>
<organism evidence="2 3">
    <name type="scientific">Brachionus plicatilis</name>
    <name type="common">Marine rotifer</name>
    <name type="synonym">Brachionus muelleri</name>
    <dbReference type="NCBI Taxonomy" id="10195"/>
    <lineage>
        <taxon>Eukaryota</taxon>
        <taxon>Metazoa</taxon>
        <taxon>Spiralia</taxon>
        <taxon>Gnathifera</taxon>
        <taxon>Rotifera</taxon>
        <taxon>Eurotatoria</taxon>
        <taxon>Monogononta</taxon>
        <taxon>Pseudotrocha</taxon>
        <taxon>Ploima</taxon>
        <taxon>Brachionidae</taxon>
        <taxon>Brachionus</taxon>
    </lineage>
</organism>
<evidence type="ECO:0000313" key="2">
    <source>
        <dbReference type="EMBL" id="RMZ95339.1"/>
    </source>
</evidence>
<protein>
    <submittedName>
        <fullName evidence="2">Fibrocystin-L isoform X1</fullName>
    </submittedName>
</protein>
<name>A0A3M7P8P2_BRAPC</name>
<proteinExistence type="predicted"/>
<gene>
    <name evidence="2" type="ORF">BpHYR1_012839</name>
</gene>
<dbReference type="AlphaFoldDB" id="A0A3M7P8P2"/>
<dbReference type="Proteomes" id="UP000276133">
    <property type="component" value="Unassembled WGS sequence"/>
</dbReference>
<feature type="signal peptide" evidence="1">
    <location>
        <begin position="1"/>
        <end position="23"/>
    </location>
</feature>
<comment type="caution">
    <text evidence="2">The sequence shown here is derived from an EMBL/GenBank/DDBJ whole genome shotgun (WGS) entry which is preliminary data.</text>
</comment>
<dbReference type="EMBL" id="REGN01012464">
    <property type="protein sequence ID" value="RMZ95339.1"/>
    <property type="molecule type" value="Genomic_DNA"/>
</dbReference>
<keyword evidence="3" id="KW-1185">Reference proteome</keyword>
<keyword evidence="1" id="KW-0732">Signal</keyword>
<dbReference type="STRING" id="10195.A0A3M7P8P2"/>
<reference evidence="2 3" key="1">
    <citation type="journal article" date="2018" name="Sci. Rep.">
        <title>Genomic signatures of local adaptation to the degree of environmental predictability in rotifers.</title>
        <authorList>
            <person name="Franch-Gras L."/>
            <person name="Hahn C."/>
            <person name="Garcia-Roger E.M."/>
            <person name="Carmona M.J."/>
            <person name="Serra M."/>
            <person name="Gomez A."/>
        </authorList>
    </citation>
    <scope>NUCLEOTIDE SEQUENCE [LARGE SCALE GENOMIC DNA]</scope>
    <source>
        <strain evidence="2">HYR1</strain>
    </source>
</reference>
<feature type="chain" id="PRO_5018222366" evidence="1">
    <location>
        <begin position="24"/>
        <end position="238"/>
    </location>
</feature>